<keyword evidence="4 7" id="KW-0472">Membrane</keyword>
<dbReference type="InterPro" id="IPR049326">
    <property type="entry name" value="Rhodopsin_dom_fungi"/>
</dbReference>
<dbReference type="STRING" id="50376.A0A517L1U5"/>
<dbReference type="PANTHER" id="PTHR33048">
    <property type="entry name" value="PTH11-LIKE INTEGRAL MEMBRANE PROTEIN (AFU_ORTHOLOGUE AFUA_5G11245)"/>
    <property type="match status" value="1"/>
</dbReference>
<gene>
    <name evidence="9" type="ORF">FKW77_008617</name>
</gene>
<evidence type="ECO:0000256" key="2">
    <source>
        <dbReference type="ARBA" id="ARBA00022692"/>
    </source>
</evidence>
<evidence type="ECO:0000256" key="4">
    <source>
        <dbReference type="ARBA" id="ARBA00023136"/>
    </source>
</evidence>
<evidence type="ECO:0000256" key="5">
    <source>
        <dbReference type="ARBA" id="ARBA00038359"/>
    </source>
</evidence>
<dbReference type="GO" id="GO:0016020">
    <property type="term" value="C:membrane"/>
    <property type="evidence" value="ECO:0007669"/>
    <property type="project" value="UniProtKB-SubCell"/>
</dbReference>
<keyword evidence="10" id="KW-1185">Reference proteome</keyword>
<dbReference type="AlphaFoldDB" id="A0A517L1U5"/>
<sequence length="328" mass="36860">MDKHVWNSQPFELVNTRKITLAASILYMTTTCITKVSILLFYRRLAAGTITPIFQGMIYASIAFVVAYFTAYFTKIFSLCTPFNAFWMQADYIWSTLHRNEFRCQDEAVPLVSNAAISAFQDVIACCLPMILLWKLQMPKRQKYALAVVFSVGIFLCICAVLRCIAIYRLYYITYDMTWDSQPAWLWTSIEAHLAVICASAPALRTFFKHALEDSSYGLRRTGGKSSRSDPSSQEKGRSGLSGAPLRGFVRRESHVGGRSGFGGAVVHPGTSVGGRSGGITPSPRSSFSEEGEHVPWEIWVKNEHELVYTKGELPDLNGDESYYQYRI</sequence>
<dbReference type="EMBL" id="CP042187">
    <property type="protein sequence ID" value="QDS69600.1"/>
    <property type="molecule type" value="Genomic_DNA"/>
</dbReference>
<evidence type="ECO:0000313" key="9">
    <source>
        <dbReference type="EMBL" id="QDS69600.1"/>
    </source>
</evidence>
<feature type="domain" description="Rhodopsin" evidence="8">
    <location>
        <begin position="3"/>
        <end position="209"/>
    </location>
</feature>
<dbReference type="InterPro" id="IPR052337">
    <property type="entry name" value="SAT4-like"/>
</dbReference>
<dbReference type="Proteomes" id="UP000316270">
    <property type="component" value="Chromosome 3"/>
</dbReference>
<feature type="transmembrane region" description="Helical" evidence="7">
    <location>
        <begin position="53"/>
        <end position="73"/>
    </location>
</feature>
<name>A0A517L1U5_9PEZI</name>
<reference evidence="9 10" key="1">
    <citation type="submission" date="2019-07" db="EMBL/GenBank/DDBJ databases">
        <title>Finished genome of Venturia effusa.</title>
        <authorList>
            <person name="Young C.A."/>
            <person name="Cox M.P."/>
            <person name="Ganley A.R.D."/>
            <person name="David W.J."/>
        </authorList>
    </citation>
    <scope>NUCLEOTIDE SEQUENCE [LARGE SCALE GENOMIC DNA]</scope>
    <source>
        <strain evidence="10">albino</strain>
    </source>
</reference>
<organism evidence="9 10">
    <name type="scientific">Venturia effusa</name>
    <dbReference type="NCBI Taxonomy" id="50376"/>
    <lineage>
        <taxon>Eukaryota</taxon>
        <taxon>Fungi</taxon>
        <taxon>Dikarya</taxon>
        <taxon>Ascomycota</taxon>
        <taxon>Pezizomycotina</taxon>
        <taxon>Dothideomycetes</taxon>
        <taxon>Pleosporomycetidae</taxon>
        <taxon>Venturiales</taxon>
        <taxon>Venturiaceae</taxon>
        <taxon>Venturia</taxon>
    </lineage>
</organism>
<evidence type="ECO:0000256" key="3">
    <source>
        <dbReference type="ARBA" id="ARBA00022989"/>
    </source>
</evidence>
<evidence type="ECO:0000256" key="6">
    <source>
        <dbReference type="SAM" id="MobiDB-lite"/>
    </source>
</evidence>
<evidence type="ECO:0000259" key="8">
    <source>
        <dbReference type="Pfam" id="PF20684"/>
    </source>
</evidence>
<proteinExistence type="inferred from homology"/>
<dbReference type="OrthoDB" id="5429740at2759"/>
<dbReference type="PANTHER" id="PTHR33048:SF129">
    <property type="entry name" value="INTEGRAL MEMBRANE PROTEIN-RELATED"/>
    <property type="match status" value="1"/>
</dbReference>
<evidence type="ECO:0000256" key="7">
    <source>
        <dbReference type="SAM" id="Phobius"/>
    </source>
</evidence>
<accession>A0A517L1U5</accession>
<evidence type="ECO:0000256" key="1">
    <source>
        <dbReference type="ARBA" id="ARBA00004141"/>
    </source>
</evidence>
<dbReference type="Pfam" id="PF20684">
    <property type="entry name" value="Fung_rhodopsin"/>
    <property type="match status" value="1"/>
</dbReference>
<keyword evidence="3 7" id="KW-1133">Transmembrane helix</keyword>
<feature type="transmembrane region" description="Helical" evidence="7">
    <location>
        <begin position="20"/>
        <end position="41"/>
    </location>
</feature>
<protein>
    <recommendedName>
        <fullName evidence="8">Rhodopsin domain-containing protein</fullName>
    </recommendedName>
</protein>
<feature type="region of interest" description="Disordered" evidence="6">
    <location>
        <begin position="267"/>
        <end position="289"/>
    </location>
</feature>
<comment type="subcellular location">
    <subcellularLocation>
        <location evidence="1">Membrane</location>
        <topology evidence="1">Multi-pass membrane protein</topology>
    </subcellularLocation>
</comment>
<feature type="transmembrane region" description="Helical" evidence="7">
    <location>
        <begin position="146"/>
        <end position="172"/>
    </location>
</feature>
<evidence type="ECO:0000313" key="10">
    <source>
        <dbReference type="Proteomes" id="UP000316270"/>
    </source>
</evidence>
<feature type="region of interest" description="Disordered" evidence="6">
    <location>
        <begin position="218"/>
        <end position="245"/>
    </location>
</feature>
<comment type="similarity">
    <text evidence="5">Belongs to the SAT4 family.</text>
</comment>
<keyword evidence="2 7" id="KW-0812">Transmembrane</keyword>